<reference evidence="8 9" key="1">
    <citation type="journal article" date="2015" name="Genome Biol. Evol.">
        <title>Comparative Genomics of a Bacterivorous Green Alga Reveals Evolutionary Causalities and Consequences of Phago-Mixotrophic Mode of Nutrition.</title>
        <authorList>
            <person name="Burns J.A."/>
            <person name="Paasch A."/>
            <person name="Narechania A."/>
            <person name="Kim E."/>
        </authorList>
    </citation>
    <scope>NUCLEOTIDE SEQUENCE [LARGE SCALE GENOMIC DNA]</scope>
    <source>
        <strain evidence="8 9">PLY_AMNH</strain>
    </source>
</reference>
<protein>
    <submittedName>
        <fullName evidence="8">Serine/threonine protein kinase Ran1</fullName>
    </submittedName>
</protein>
<dbReference type="PRINTS" id="PR00120">
    <property type="entry name" value="HATPASE"/>
</dbReference>
<feature type="transmembrane region" description="Helical" evidence="7">
    <location>
        <begin position="34"/>
        <end position="56"/>
    </location>
</feature>
<dbReference type="InterPro" id="IPR044492">
    <property type="entry name" value="P_typ_ATPase_HD_dom"/>
</dbReference>
<keyword evidence="2 7" id="KW-0812">Transmembrane</keyword>
<organism evidence="8 9">
    <name type="scientific">Cymbomonas tetramitiformis</name>
    <dbReference type="NCBI Taxonomy" id="36881"/>
    <lineage>
        <taxon>Eukaryota</taxon>
        <taxon>Viridiplantae</taxon>
        <taxon>Chlorophyta</taxon>
        <taxon>Pyramimonadophyceae</taxon>
        <taxon>Pyramimonadales</taxon>
        <taxon>Pyramimonadaceae</taxon>
        <taxon>Cymbomonas</taxon>
    </lineage>
</organism>
<dbReference type="NCBIfam" id="TIGR01494">
    <property type="entry name" value="ATPase_P-type"/>
    <property type="match status" value="2"/>
</dbReference>
<dbReference type="Gene3D" id="3.40.50.1000">
    <property type="entry name" value="HAD superfamily/HAD-like"/>
    <property type="match status" value="1"/>
</dbReference>
<comment type="subcellular location">
    <subcellularLocation>
        <location evidence="1 7">Membrane</location>
    </subcellularLocation>
</comment>
<gene>
    <name evidence="8" type="ORF">CYMTET_27919</name>
</gene>
<dbReference type="PROSITE" id="PS01229">
    <property type="entry name" value="COF_2"/>
    <property type="match status" value="1"/>
</dbReference>
<evidence type="ECO:0000256" key="6">
    <source>
        <dbReference type="ARBA" id="ARBA00023136"/>
    </source>
</evidence>
<dbReference type="PANTHER" id="PTHR46594">
    <property type="entry name" value="P-TYPE CATION-TRANSPORTING ATPASE"/>
    <property type="match status" value="1"/>
</dbReference>
<keyword evidence="6 7" id="KW-0472">Membrane</keyword>
<keyword evidence="7" id="KW-0547">Nucleotide-binding</keyword>
<dbReference type="GO" id="GO:0019829">
    <property type="term" value="F:ATPase-coupled monoatomic cation transmembrane transporter activity"/>
    <property type="evidence" value="ECO:0007669"/>
    <property type="project" value="InterPro"/>
</dbReference>
<feature type="transmembrane region" description="Helical" evidence="7">
    <location>
        <begin position="417"/>
        <end position="439"/>
    </location>
</feature>
<feature type="transmembrane region" description="Helical" evidence="7">
    <location>
        <begin position="445"/>
        <end position="469"/>
    </location>
</feature>
<keyword evidence="8" id="KW-0723">Serine/threonine-protein kinase</keyword>
<proteinExistence type="inferred from homology"/>
<dbReference type="Gene3D" id="3.40.1110.10">
    <property type="entry name" value="Calcium-transporting ATPase, cytoplasmic domain N"/>
    <property type="match status" value="2"/>
</dbReference>
<dbReference type="SFLD" id="SFLDG00002">
    <property type="entry name" value="C1.7:_P-type_atpase_like"/>
    <property type="match status" value="1"/>
</dbReference>
<dbReference type="PROSITE" id="PS00154">
    <property type="entry name" value="ATPASE_E1_E2"/>
    <property type="match status" value="1"/>
</dbReference>
<keyword evidence="4" id="KW-1278">Translocase</keyword>
<keyword evidence="3 7" id="KW-0479">Metal-binding</keyword>
<evidence type="ECO:0000256" key="4">
    <source>
        <dbReference type="ARBA" id="ARBA00022967"/>
    </source>
</evidence>
<dbReference type="PANTHER" id="PTHR46594:SF4">
    <property type="entry name" value="P-TYPE CATION-TRANSPORTING ATPASE"/>
    <property type="match status" value="1"/>
</dbReference>
<dbReference type="InterPro" id="IPR001757">
    <property type="entry name" value="P_typ_ATPase"/>
</dbReference>
<dbReference type="GO" id="GO:0005524">
    <property type="term" value="F:ATP binding"/>
    <property type="evidence" value="ECO:0007669"/>
    <property type="project" value="UniProtKB-UniRule"/>
</dbReference>
<dbReference type="SFLD" id="SFLDS00003">
    <property type="entry name" value="Haloacid_Dehalogenase"/>
    <property type="match status" value="1"/>
</dbReference>
<dbReference type="InterPro" id="IPR023299">
    <property type="entry name" value="ATPase_P-typ_cyto_dom_N"/>
</dbReference>
<dbReference type="Pfam" id="PF00702">
    <property type="entry name" value="Hydrolase"/>
    <property type="match status" value="1"/>
</dbReference>
<comment type="caution">
    <text evidence="8">The sequence shown here is derived from an EMBL/GenBank/DDBJ whole genome shotgun (WGS) entry which is preliminary data.</text>
</comment>
<evidence type="ECO:0000256" key="7">
    <source>
        <dbReference type="RuleBase" id="RU362081"/>
    </source>
</evidence>
<dbReference type="SUPFAM" id="SSF56784">
    <property type="entry name" value="HAD-like"/>
    <property type="match status" value="1"/>
</dbReference>
<accession>A0AAE0KWF0</accession>
<dbReference type="InterPro" id="IPR023214">
    <property type="entry name" value="HAD_sf"/>
</dbReference>
<dbReference type="SUPFAM" id="SSF81665">
    <property type="entry name" value="Calcium ATPase, transmembrane domain M"/>
    <property type="match status" value="1"/>
</dbReference>
<evidence type="ECO:0000313" key="8">
    <source>
        <dbReference type="EMBL" id="KAK3263268.1"/>
    </source>
</evidence>
<name>A0AAE0KWF0_9CHLO</name>
<comment type="similarity">
    <text evidence="7">Belongs to the cation transport ATPase (P-type) (TC 3.A.3) family. Type IB subfamily.</text>
</comment>
<keyword evidence="7" id="KW-0067">ATP-binding</keyword>
<keyword evidence="8" id="KW-0418">Kinase</keyword>
<dbReference type="GO" id="GO:0004674">
    <property type="term" value="F:protein serine/threonine kinase activity"/>
    <property type="evidence" value="ECO:0007669"/>
    <property type="project" value="UniProtKB-KW"/>
</dbReference>
<evidence type="ECO:0000256" key="3">
    <source>
        <dbReference type="ARBA" id="ARBA00022723"/>
    </source>
</evidence>
<dbReference type="PRINTS" id="PR00119">
    <property type="entry name" value="CATATPASE"/>
</dbReference>
<evidence type="ECO:0000256" key="5">
    <source>
        <dbReference type="ARBA" id="ARBA00022989"/>
    </source>
</evidence>
<keyword evidence="5 7" id="KW-1133">Transmembrane helix</keyword>
<evidence type="ECO:0000256" key="1">
    <source>
        <dbReference type="ARBA" id="ARBA00004370"/>
    </source>
</evidence>
<evidence type="ECO:0000313" key="9">
    <source>
        <dbReference type="Proteomes" id="UP001190700"/>
    </source>
</evidence>
<dbReference type="GO" id="GO:0016020">
    <property type="term" value="C:membrane"/>
    <property type="evidence" value="ECO:0007669"/>
    <property type="project" value="UniProtKB-SubCell"/>
</dbReference>
<evidence type="ECO:0000256" key="2">
    <source>
        <dbReference type="ARBA" id="ARBA00022692"/>
    </source>
</evidence>
<dbReference type="InterPro" id="IPR036412">
    <property type="entry name" value="HAD-like_sf"/>
</dbReference>
<dbReference type="InterPro" id="IPR023298">
    <property type="entry name" value="ATPase_P-typ_TM_dom_sf"/>
</dbReference>
<sequence length="514" mass="54314">MGRARMETSLSQIVRLVEDAQMAKAPIQEFADKVSGVFVPVVVLLSMSTFILWFVAGSTGWYPLRWNVDDPFSFSLLFGISVLVIACPCALGLATPTAVMVGTGVGATNGILIKGGDALERCANVGVVVFDKTGTLTRGKPMVTGHQVFTDLSQDHSLHSFLSIAAAAEAGSQHPLAGAVKDYAAAMLQGSKSPSKEDGAAQMPELASATQQTDIPGQGVKCMVAGAAVLVGNKKLMEEGGATISPQAEEYVNDVISRARTVLLVAVRGEVVGGIAVSDPVKPEAGGVVARLNQMKIESILVTGDNWGTANAIAGELGIDKVMAEVSPGGKAAKLRELQDGKGVRFNQNRKTTVAMVGDGVNDSPALAAADVGIALGAGTDVAIEAADYVLVRNDLEGVLTALHLSRTVFRRIRYNYAWALGYNLLGIPIAGGALYPALQLQMPPWLSGACMAFSSISVVLSSLTLHFYRRPEAVKRDRSLVNIDIKSDAAWNAYVLVRWCMQAFVRESWLIVI</sequence>
<dbReference type="Proteomes" id="UP001190700">
    <property type="component" value="Unassembled WGS sequence"/>
</dbReference>
<dbReference type="SFLD" id="SFLDF00027">
    <property type="entry name" value="p-type_atpase"/>
    <property type="match status" value="1"/>
</dbReference>
<feature type="transmembrane region" description="Helical" evidence="7">
    <location>
        <begin position="76"/>
        <end position="94"/>
    </location>
</feature>
<keyword evidence="9" id="KW-1185">Reference proteome</keyword>
<keyword evidence="8" id="KW-0808">Transferase</keyword>
<dbReference type="NCBIfam" id="TIGR01525">
    <property type="entry name" value="ATPase-IB_hvy"/>
    <property type="match status" value="1"/>
</dbReference>
<dbReference type="GO" id="GO:0046872">
    <property type="term" value="F:metal ion binding"/>
    <property type="evidence" value="ECO:0007669"/>
    <property type="project" value="UniProtKB-KW"/>
</dbReference>
<dbReference type="InterPro" id="IPR018303">
    <property type="entry name" value="ATPase_P-typ_P_site"/>
</dbReference>
<dbReference type="GO" id="GO:0016887">
    <property type="term" value="F:ATP hydrolysis activity"/>
    <property type="evidence" value="ECO:0007669"/>
    <property type="project" value="InterPro"/>
</dbReference>
<dbReference type="AlphaFoldDB" id="A0AAE0KWF0"/>
<dbReference type="InterPro" id="IPR027256">
    <property type="entry name" value="P-typ_ATPase_IB"/>
</dbReference>
<dbReference type="EMBL" id="LGRX02015597">
    <property type="protein sequence ID" value="KAK3263268.1"/>
    <property type="molecule type" value="Genomic_DNA"/>
</dbReference>